<comment type="caution">
    <text evidence="3">The sequence shown here is derived from an EMBL/GenBank/DDBJ whole genome shotgun (WGS) entry which is preliminary data.</text>
</comment>
<reference evidence="3 4" key="1">
    <citation type="submission" date="2019-08" db="EMBL/GenBank/DDBJ databases">
        <title>Genome of Luteibaculum oceani JCM 18817.</title>
        <authorList>
            <person name="Bowman J.P."/>
        </authorList>
    </citation>
    <scope>NUCLEOTIDE SEQUENCE [LARGE SCALE GENOMIC DNA]</scope>
    <source>
        <strain evidence="3 4">JCM 18817</strain>
    </source>
</reference>
<dbReference type="AlphaFoldDB" id="A0A5C6VKL0"/>
<dbReference type="Proteomes" id="UP000321168">
    <property type="component" value="Unassembled WGS sequence"/>
</dbReference>
<name>A0A5C6VKL0_9FLAO</name>
<feature type="signal peptide" evidence="2">
    <location>
        <begin position="1"/>
        <end position="19"/>
    </location>
</feature>
<proteinExistence type="predicted"/>
<organism evidence="3 4">
    <name type="scientific">Luteibaculum oceani</name>
    <dbReference type="NCBI Taxonomy" id="1294296"/>
    <lineage>
        <taxon>Bacteria</taxon>
        <taxon>Pseudomonadati</taxon>
        <taxon>Bacteroidota</taxon>
        <taxon>Flavobacteriia</taxon>
        <taxon>Flavobacteriales</taxon>
        <taxon>Luteibaculaceae</taxon>
        <taxon>Luteibaculum</taxon>
    </lineage>
</organism>
<evidence type="ECO:0000256" key="2">
    <source>
        <dbReference type="SAM" id="SignalP"/>
    </source>
</evidence>
<sequence>MRKPLFTILLIGCFFTTFAQKNPLQLQVVEKEFGTHTAKVYQIDFPAASEVAINFAEAFKQAFKVDTKTWNDQISSDAFEMPYTESNATLKAWTVSNGDTTTLYATLDFQKDGMLSREKFATEDSLLRCMLKQFNFNHRKDYYEARINELQKFKRHRNKRNRDEDNLAITKKLDSPNTLTASNHHLKTED</sequence>
<feature type="region of interest" description="Disordered" evidence="1">
    <location>
        <begin position="157"/>
        <end position="190"/>
    </location>
</feature>
<dbReference type="RefSeq" id="WP_147012430.1">
    <property type="nucleotide sequence ID" value="NZ_VORB01000001.1"/>
</dbReference>
<dbReference type="EMBL" id="VORB01000001">
    <property type="protein sequence ID" value="TXC85214.1"/>
    <property type="molecule type" value="Genomic_DNA"/>
</dbReference>
<protein>
    <submittedName>
        <fullName evidence="3">Uncharacterized protein</fullName>
    </submittedName>
</protein>
<accession>A0A5C6VKL0</accession>
<keyword evidence="2" id="KW-0732">Signal</keyword>
<evidence type="ECO:0000313" key="4">
    <source>
        <dbReference type="Proteomes" id="UP000321168"/>
    </source>
</evidence>
<evidence type="ECO:0000256" key="1">
    <source>
        <dbReference type="SAM" id="MobiDB-lite"/>
    </source>
</evidence>
<feature type="chain" id="PRO_5023114902" evidence="2">
    <location>
        <begin position="20"/>
        <end position="190"/>
    </location>
</feature>
<gene>
    <name evidence="3" type="ORF">FRX97_00910</name>
</gene>
<evidence type="ECO:0000313" key="3">
    <source>
        <dbReference type="EMBL" id="TXC85214.1"/>
    </source>
</evidence>
<keyword evidence="4" id="KW-1185">Reference proteome</keyword>